<organism evidence="2 3">
    <name type="scientific">Sutcliffiella cohnii</name>
    <dbReference type="NCBI Taxonomy" id="33932"/>
    <lineage>
        <taxon>Bacteria</taxon>
        <taxon>Bacillati</taxon>
        <taxon>Bacillota</taxon>
        <taxon>Bacilli</taxon>
        <taxon>Bacillales</taxon>
        <taxon>Bacillaceae</taxon>
        <taxon>Sutcliffiella</taxon>
    </lineage>
</organism>
<evidence type="ECO:0008006" key="4">
    <source>
        <dbReference type="Google" id="ProtNLM"/>
    </source>
</evidence>
<dbReference type="RefSeq" id="WP_066417740.1">
    <property type="nucleotide sequence ID" value="NZ_CP018866.1"/>
</dbReference>
<protein>
    <recommendedName>
        <fullName evidence="4">Secreted protein</fullName>
    </recommendedName>
</protein>
<evidence type="ECO:0000313" key="2">
    <source>
        <dbReference type="EMBL" id="AST94115.1"/>
    </source>
</evidence>
<sequence>MKKWVIAAVAYLAVVIGAYYIVGAFVDNEPVDHASEHDAEKQTPEQHAHDEEENSDDHAHHDHGDSPSHSENEVFPNIESQDDKLVVTLLDEENNPVDDLKMNHEKYMHLIVVSEDMETFLHLHPERIAPGVFEADHLLSEGMYKVYVDIVPTNLAYEIEPLSLMMGDHAHHEHGPDLTAEQNWTKTTNGYEVTLTSPSFSVQGDVLLQFEIDGGEPEQYLGALGHVVIIDESMEQFIHVHPTNDVNPTFNAHFTEAGLYKLWAEFKLDGKVYDFPFVIEITE</sequence>
<proteinExistence type="predicted"/>
<evidence type="ECO:0000313" key="3">
    <source>
        <dbReference type="Proteomes" id="UP000215224"/>
    </source>
</evidence>
<dbReference type="EMBL" id="CP018866">
    <property type="protein sequence ID" value="AST94115.1"/>
    <property type="molecule type" value="Genomic_DNA"/>
</dbReference>
<feature type="region of interest" description="Disordered" evidence="1">
    <location>
        <begin position="33"/>
        <end position="77"/>
    </location>
</feature>
<keyword evidence="3" id="KW-1185">Reference proteome</keyword>
<reference evidence="2 3" key="1">
    <citation type="submission" date="2016-12" db="EMBL/GenBank/DDBJ databases">
        <title>The whole genome sequencing and assembly of Bacillus cohnii DSM 6307T strain.</title>
        <authorList>
            <person name="Lee Y.-J."/>
            <person name="Yi H."/>
            <person name="Bahn Y.-S."/>
            <person name="Kim J.F."/>
            <person name="Lee D.-W."/>
        </authorList>
    </citation>
    <scope>NUCLEOTIDE SEQUENCE [LARGE SCALE GENOMIC DNA]</scope>
    <source>
        <strain evidence="2 3">DSM 6307</strain>
    </source>
</reference>
<dbReference type="STRING" id="1314751.GCA_001591425_02970"/>
<name>A0A223KXB6_9BACI</name>
<feature type="compositionally biased region" description="Basic and acidic residues" evidence="1">
    <location>
        <begin position="33"/>
        <end position="72"/>
    </location>
</feature>
<dbReference type="KEGG" id="bcoh:BC6307_24115"/>
<dbReference type="Proteomes" id="UP000215224">
    <property type="component" value="Chromosome"/>
</dbReference>
<evidence type="ECO:0000256" key="1">
    <source>
        <dbReference type="SAM" id="MobiDB-lite"/>
    </source>
</evidence>
<accession>A0A223KXB6</accession>
<dbReference type="AlphaFoldDB" id="A0A223KXB6"/>
<gene>
    <name evidence="2" type="ORF">BC6307_24115</name>
</gene>